<name>A0A921US72_SORBI</name>
<reference evidence="1" key="1">
    <citation type="journal article" date="2019" name="BMC Genomics">
        <title>A new reference genome for Sorghum bicolor reveals high levels of sequence similarity between sweet and grain genotypes: implications for the genetics of sugar metabolism.</title>
        <authorList>
            <person name="Cooper E.A."/>
            <person name="Brenton Z.W."/>
            <person name="Flinn B.S."/>
            <person name="Jenkins J."/>
            <person name="Shu S."/>
            <person name="Flowers D."/>
            <person name="Luo F."/>
            <person name="Wang Y."/>
            <person name="Xia P."/>
            <person name="Barry K."/>
            <person name="Daum C."/>
            <person name="Lipzen A."/>
            <person name="Yoshinaga Y."/>
            <person name="Schmutz J."/>
            <person name="Saski C."/>
            <person name="Vermerris W."/>
            <person name="Kresovich S."/>
        </authorList>
    </citation>
    <scope>NUCLEOTIDE SEQUENCE</scope>
</reference>
<dbReference type="AlphaFoldDB" id="A0A921US72"/>
<dbReference type="EMBL" id="CM027681">
    <property type="protein sequence ID" value="KAG0542394.1"/>
    <property type="molecule type" value="Genomic_DNA"/>
</dbReference>
<reference evidence="1" key="2">
    <citation type="submission" date="2020-10" db="EMBL/GenBank/DDBJ databases">
        <authorList>
            <person name="Cooper E.A."/>
            <person name="Brenton Z.W."/>
            <person name="Flinn B.S."/>
            <person name="Jenkins J."/>
            <person name="Shu S."/>
            <person name="Flowers D."/>
            <person name="Luo F."/>
            <person name="Wang Y."/>
            <person name="Xia P."/>
            <person name="Barry K."/>
            <person name="Daum C."/>
            <person name="Lipzen A."/>
            <person name="Yoshinaga Y."/>
            <person name="Schmutz J."/>
            <person name="Saski C."/>
            <person name="Vermerris W."/>
            <person name="Kresovich S."/>
        </authorList>
    </citation>
    <scope>NUCLEOTIDE SEQUENCE</scope>
</reference>
<evidence type="ECO:0000313" key="1">
    <source>
        <dbReference type="EMBL" id="KAG0542394.1"/>
    </source>
</evidence>
<proteinExistence type="predicted"/>
<evidence type="ECO:0000313" key="2">
    <source>
        <dbReference type="Proteomes" id="UP000807115"/>
    </source>
</evidence>
<dbReference type="Proteomes" id="UP000807115">
    <property type="component" value="Chromosome 2"/>
</dbReference>
<comment type="caution">
    <text evidence="1">The sequence shown here is derived from an EMBL/GenBank/DDBJ whole genome shotgun (WGS) entry which is preliminary data.</text>
</comment>
<organism evidence="1 2">
    <name type="scientific">Sorghum bicolor</name>
    <name type="common">Sorghum</name>
    <name type="synonym">Sorghum vulgare</name>
    <dbReference type="NCBI Taxonomy" id="4558"/>
    <lineage>
        <taxon>Eukaryota</taxon>
        <taxon>Viridiplantae</taxon>
        <taxon>Streptophyta</taxon>
        <taxon>Embryophyta</taxon>
        <taxon>Tracheophyta</taxon>
        <taxon>Spermatophyta</taxon>
        <taxon>Magnoliopsida</taxon>
        <taxon>Liliopsida</taxon>
        <taxon>Poales</taxon>
        <taxon>Poaceae</taxon>
        <taxon>PACMAD clade</taxon>
        <taxon>Panicoideae</taxon>
        <taxon>Andropogonodae</taxon>
        <taxon>Andropogoneae</taxon>
        <taxon>Sorghinae</taxon>
        <taxon>Sorghum</taxon>
    </lineage>
</organism>
<accession>A0A921US72</accession>
<protein>
    <submittedName>
        <fullName evidence="1">Uncharacterized protein</fullName>
    </submittedName>
</protein>
<gene>
    <name evidence="1" type="ORF">BDA96_02G100000</name>
</gene>
<sequence>MRRCVCTSTHRKMAPGASRPMALRPQSMGLKWFRLPTALVGNALCFLIDASNSILKVRFGHAECVCDPLASRFHFGLRGAHDDGRWWLGFCKG</sequence>